<comment type="caution">
    <text evidence="2">The sequence shown here is derived from an EMBL/GenBank/DDBJ whole genome shotgun (WGS) entry which is preliminary data.</text>
</comment>
<accession>A0A5E4D3I1</accession>
<gene>
    <name evidence="2" type="ORF">MONAX_5E012648</name>
</gene>
<name>A0A5E4D3I1_MARMO</name>
<dbReference type="AlphaFoldDB" id="A0A5E4D3I1"/>
<feature type="non-terminal residue" evidence="2">
    <location>
        <position position="1"/>
    </location>
</feature>
<evidence type="ECO:0000313" key="2">
    <source>
        <dbReference type="EMBL" id="VTJ88704.1"/>
    </source>
</evidence>
<protein>
    <submittedName>
        <fullName evidence="2">Uncharacterized protein</fullName>
    </submittedName>
</protein>
<sequence length="99" mass="10733">GPGQDAGASAEWPAPRTSGEKRWPDPQPPGEGRATEERSVTWGAGGGLKEGPAQMETLPEEEVIKLAKKPFCEAPVDSRLLMMNSRMETLILPRSLHLN</sequence>
<evidence type="ECO:0000256" key="1">
    <source>
        <dbReference type="SAM" id="MobiDB-lite"/>
    </source>
</evidence>
<reference evidence="2" key="1">
    <citation type="submission" date="2019-04" db="EMBL/GenBank/DDBJ databases">
        <authorList>
            <person name="Alioto T."/>
            <person name="Alioto T."/>
        </authorList>
    </citation>
    <scope>NUCLEOTIDE SEQUENCE [LARGE SCALE GENOMIC DNA]</scope>
</reference>
<organism evidence="2 3">
    <name type="scientific">Marmota monax</name>
    <name type="common">Woodchuck</name>
    <dbReference type="NCBI Taxonomy" id="9995"/>
    <lineage>
        <taxon>Eukaryota</taxon>
        <taxon>Metazoa</taxon>
        <taxon>Chordata</taxon>
        <taxon>Craniata</taxon>
        <taxon>Vertebrata</taxon>
        <taxon>Euteleostomi</taxon>
        <taxon>Mammalia</taxon>
        <taxon>Eutheria</taxon>
        <taxon>Euarchontoglires</taxon>
        <taxon>Glires</taxon>
        <taxon>Rodentia</taxon>
        <taxon>Sciuromorpha</taxon>
        <taxon>Sciuridae</taxon>
        <taxon>Xerinae</taxon>
        <taxon>Marmotini</taxon>
        <taxon>Marmota</taxon>
    </lineage>
</organism>
<dbReference type="Proteomes" id="UP000335636">
    <property type="component" value="Unassembled WGS sequence"/>
</dbReference>
<dbReference type="EMBL" id="CABDUW010003099">
    <property type="protein sequence ID" value="VTJ88704.1"/>
    <property type="molecule type" value="Genomic_DNA"/>
</dbReference>
<evidence type="ECO:0000313" key="3">
    <source>
        <dbReference type="Proteomes" id="UP000335636"/>
    </source>
</evidence>
<keyword evidence="3" id="KW-1185">Reference proteome</keyword>
<feature type="region of interest" description="Disordered" evidence="1">
    <location>
        <begin position="1"/>
        <end position="55"/>
    </location>
</feature>
<proteinExistence type="predicted"/>